<keyword evidence="8" id="KW-0614">Plasmid</keyword>
<accession>A0A7H1BKD3</accession>
<dbReference type="InterPro" id="IPR002828">
    <property type="entry name" value="SurE-like_Pase/nucleotidase"/>
</dbReference>
<proteinExistence type="inferred from homology"/>
<evidence type="ECO:0000256" key="3">
    <source>
        <dbReference type="ARBA" id="ARBA00012643"/>
    </source>
</evidence>
<geneLocation type="plasmid" evidence="8 9">
    <name>unnamed1</name>
</geneLocation>
<keyword evidence="5" id="KW-0378">Hydrolase</keyword>
<feature type="domain" description="Survival protein SurE-like phosphatase/nucleotidase" evidence="7">
    <location>
        <begin position="43"/>
        <end position="270"/>
    </location>
</feature>
<dbReference type="GO" id="GO:0008253">
    <property type="term" value="F:5'-nucleotidase activity"/>
    <property type="evidence" value="ECO:0007669"/>
    <property type="project" value="UniProtKB-EC"/>
</dbReference>
<evidence type="ECO:0000313" key="8">
    <source>
        <dbReference type="EMBL" id="QNS09188.1"/>
    </source>
</evidence>
<keyword evidence="6" id="KW-0732">Signal</keyword>
<evidence type="ECO:0000256" key="2">
    <source>
        <dbReference type="ARBA" id="ARBA00011062"/>
    </source>
</evidence>
<dbReference type="RefSeq" id="WP_188341843.1">
    <property type="nucleotide sequence ID" value="NZ_CP061282.1"/>
</dbReference>
<dbReference type="PANTHER" id="PTHR30457:SF0">
    <property type="entry name" value="PHOSPHATASE, PUTATIVE (AFU_ORTHOLOGUE AFUA_4G01070)-RELATED"/>
    <property type="match status" value="1"/>
</dbReference>
<comment type="catalytic activity">
    <reaction evidence="1">
        <text>a ribonucleoside 5'-phosphate + H2O = a ribonucleoside + phosphate</text>
        <dbReference type="Rhea" id="RHEA:12484"/>
        <dbReference type="ChEBI" id="CHEBI:15377"/>
        <dbReference type="ChEBI" id="CHEBI:18254"/>
        <dbReference type="ChEBI" id="CHEBI:43474"/>
        <dbReference type="ChEBI" id="CHEBI:58043"/>
        <dbReference type="EC" id="3.1.3.5"/>
    </reaction>
</comment>
<dbReference type="Gene3D" id="3.40.1210.10">
    <property type="entry name" value="Survival protein SurE-like phosphatase/nucleotidase"/>
    <property type="match status" value="1"/>
</dbReference>
<dbReference type="AlphaFoldDB" id="A0A7H1BKD3"/>
<dbReference type="SUPFAM" id="SSF64167">
    <property type="entry name" value="SurE-like"/>
    <property type="match status" value="1"/>
</dbReference>
<keyword evidence="4" id="KW-0479">Metal-binding</keyword>
<dbReference type="EC" id="3.1.3.5" evidence="3"/>
<name>A0A7H1BKD3_9ACTN</name>
<dbReference type="KEGG" id="sxn:IAG42_36115"/>
<evidence type="ECO:0000256" key="1">
    <source>
        <dbReference type="ARBA" id="ARBA00000815"/>
    </source>
</evidence>
<feature type="signal peptide" evidence="6">
    <location>
        <begin position="1"/>
        <end position="26"/>
    </location>
</feature>
<evidence type="ECO:0000256" key="5">
    <source>
        <dbReference type="ARBA" id="ARBA00022801"/>
    </source>
</evidence>
<evidence type="ECO:0000313" key="9">
    <source>
        <dbReference type="Proteomes" id="UP000516428"/>
    </source>
</evidence>
<organism evidence="8 9">
    <name type="scientific">Streptomyces xanthii</name>
    <dbReference type="NCBI Taxonomy" id="2768069"/>
    <lineage>
        <taxon>Bacteria</taxon>
        <taxon>Bacillati</taxon>
        <taxon>Actinomycetota</taxon>
        <taxon>Actinomycetes</taxon>
        <taxon>Kitasatosporales</taxon>
        <taxon>Streptomycetaceae</taxon>
        <taxon>Streptomyces</taxon>
    </lineage>
</organism>
<feature type="chain" id="PRO_5028932069" description="5'-nucleotidase" evidence="6">
    <location>
        <begin position="27"/>
        <end position="354"/>
    </location>
</feature>
<sequence>MRPTARRALAAATFAAVLTLPGPASATTTPEPAHARPLAGLRVLLTNDDSMRAAKASHSDGLGLYELRRALCAAGADVVVMAPWQVQSGKGTAVTNSGALTLSRRTGLPAGYGDDCARTPSGSPVYGVCLAAGPCGPGSPSATPVDTVRLALRGALAAKAGWSDGPDLVVTGINSGPNVSAQVNDSGTVGAALAAVEEGVPAVAFSTTGDDSGVNFPRADYRATAGYAARLVAGLRAHDLLTSRFALKVDYPDVSAGQSAKAARWTGVGHGQEVWHTYEPSGSDTFDIGYGFCEYRPGDACTETVPDADATALLRDGHISVTPVTTDRTYGVRSTDRHRLNRVRTYVEHDGPRP</sequence>
<dbReference type="GO" id="GO:0046872">
    <property type="term" value="F:metal ion binding"/>
    <property type="evidence" value="ECO:0007669"/>
    <property type="project" value="UniProtKB-KW"/>
</dbReference>
<dbReference type="EMBL" id="CP061282">
    <property type="protein sequence ID" value="QNS09188.1"/>
    <property type="molecule type" value="Genomic_DNA"/>
</dbReference>
<reference evidence="8 9" key="1">
    <citation type="submission" date="2020-09" db="EMBL/GenBank/DDBJ databases">
        <title>A novel species.</title>
        <authorList>
            <person name="Gao J."/>
        </authorList>
    </citation>
    <scope>NUCLEOTIDE SEQUENCE [LARGE SCALE GENOMIC DNA]</scope>
    <source>
        <strain evidence="8 9">CRXT-Y-14</strain>
        <plasmid evidence="8 9">unnamed1</plasmid>
    </source>
</reference>
<gene>
    <name evidence="8" type="ORF">IAG42_36115</name>
</gene>
<dbReference type="Proteomes" id="UP000516428">
    <property type="component" value="Plasmid unnamed1"/>
</dbReference>
<protein>
    <recommendedName>
        <fullName evidence="3">5'-nucleotidase</fullName>
        <ecNumber evidence="3">3.1.3.5</ecNumber>
    </recommendedName>
</protein>
<comment type="similarity">
    <text evidence="2">Belongs to the SurE nucleotidase family.</text>
</comment>
<evidence type="ECO:0000256" key="6">
    <source>
        <dbReference type="SAM" id="SignalP"/>
    </source>
</evidence>
<dbReference type="InterPro" id="IPR036523">
    <property type="entry name" value="SurE-like_sf"/>
</dbReference>
<evidence type="ECO:0000259" key="7">
    <source>
        <dbReference type="Pfam" id="PF01975"/>
    </source>
</evidence>
<dbReference type="PANTHER" id="PTHR30457">
    <property type="entry name" value="5'-NUCLEOTIDASE SURE"/>
    <property type="match status" value="1"/>
</dbReference>
<dbReference type="Pfam" id="PF01975">
    <property type="entry name" value="SurE"/>
    <property type="match status" value="1"/>
</dbReference>
<dbReference type="InterPro" id="IPR030048">
    <property type="entry name" value="SurE"/>
</dbReference>
<keyword evidence="9" id="KW-1185">Reference proteome</keyword>
<evidence type="ECO:0000256" key="4">
    <source>
        <dbReference type="ARBA" id="ARBA00022723"/>
    </source>
</evidence>